<dbReference type="EMBL" id="FJOG01000008">
    <property type="protein sequence ID" value="CZR56810.1"/>
    <property type="molecule type" value="Genomic_DNA"/>
</dbReference>
<dbReference type="AlphaFoldDB" id="A0A1L7WVK7"/>
<evidence type="ECO:0000313" key="3">
    <source>
        <dbReference type="Proteomes" id="UP000184330"/>
    </source>
</evidence>
<reference evidence="2 3" key="1">
    <citation type="submission" date="2016-03" db="EMBL/GenBank/DDBJ databases">
        <authorList>
            <person name="Ploux O."/>
        </authorList>
    </citation>
    <scope>NUCLEOTIDE SEQUENCE [LARGE SCALE GENOMIC DNA]</scope>
    <source>
        <strain evidence="2 3">UAMH 11012</strain>
    </source>
</reference>
<name>A0A1L7WVK7_9HELO</name>
<accession>A0A1L7WVK7</accession>
<feature type="compositionally biased region" description="Basic and acidic residues" evidence="1">
    <location>
        <begin position="104"/>
        <end position="119"/>
    </location>
</feature>
<feature type="compositionally biased region" description="Acidic residues" evidence="1">
    <location>
        <begin position="137"/>
        <end position="170"/>
    </location>
</feature>
<dbReference type="Proteomes" id="UP000184330">
    <property type="component" value="Unassembled WGS sequence"/>
</dbReference>
<keyword evidence="3" id="KW-1185">Reference proteome</keyword>
<evidence type="ECO:0000256" key="1">
    <source>
        <dbReference type="SAM" id="MobiDB-lite"/>
    </source>
</evidence>
<sequence length="585" mass="66361">MSAAVPASMERLSPEIFGQILNHITTTQDLTSLCSVPKSMYHRIVPKLYYSFSYHGLKHSNHSLKSFLKTVIWRPDLAAFVKEVDLREWGDVPRLEDQVGIPGDGKDDGWGDGREEGRVDGGNGESDTTSDHGNDKFDDEAAYEEEDEDFEASGSDESDANSDEMDYDEEEDLGFAGTPLARLAKDCGLTVKEILRSEAEIMGLTNRSLLADYHTAINEDKEEALNLTNVQTLYMVAPDEHWGEPKPIVDLLNDTEKFEESKVLRKLETGYSCSVLPPDISGNSLQEYEMEFQFLLPFLSISSLRSMYTLSIHTFDDPDGDFQPLDLSSLKGTSDIAFLAWDEADITWMDTVKAIAIPKALESFRWSQNFECFSPGTCYGPFQSEIGKALLAHKDSLRSLDLDVRHRYCDGEGYPGNPFGTVEALRRTYPDAEDNRMPQEGILIGSLREFSTLRELAIDATSLYALPPNLEKLNLRVFCHMPVEDEPAEFENKYWVEHVLHMLKRARDELPRLQELYFLLMDLDQSIMDDSLVFRTIDKEIWPLCTRAGIATGYMVLDLNIETVEPYFQEQNKVRNPGRDFSRAF</sequence>
<feature type="region of interest" description="Disordered" evidence="1">
    <location>
        <begin position="95"/>
        <end position="170"/>
    </location>
</feature>
<proteinExistence type="predicted"/>
<organism evidence="2 3">
    <name type="scientific">Phialocephala subalpina</name>
    <dbReference type="NCBI Taxonomy" id="576137"/>
    <lineage>
        <taxon>Eukaryota</taxon>
        <taxon>Fungi</taxon>
        <taxon>Dikarya</taxon>
        <taxon>Ascomycota</taxon>
        <taxon>Pezizomycotina</taxon>
        <taxon>Leotiomycetes</taxon>
        <taxon>Helotiales</taxon>
        <taxon>Mollisiaceae</taxon>
        <taxon>Phialocephala</taxon>
        <taxon>Phialocephala fortinii species complex</taxon>
    </lineage>
</organism>
<dbReference type="OrthoDB" id="3437411at2759"/>
<gene>
    <name evidence="2" type="ORF">PAC_06699</name>
</gene>
<evidence type="ECO:0000313" key="2">
    <source>
        <dbReference type="EMBL" id="CZR56810.1"/>
    </source>
</evidence>
<protein>
    <submittedName>
        <fullName evidence="2">Uncharacterized protein</fullName>
    </submittedName>
</protein>